<keyword evidence="1" id="KW-0812">Transmembrane</keyword>
<evidence type="ECO:0000313" key="2">
    <source>
        <dbReference type="EMBL" id="MDB7907599.1"/>
    </source>
</evidence>
<dbReference type="Pfam" id="PF07907">
    <property type="entry name" value="YibE_F"/>
    <property type="match status" value="1"/>
</dbReference>
<keyword evidence="1" id="KW-0472">Membrane</keyword>
<feature type="transmembrane region" description="Helical" evidence="1">
    <location>
        <begin position="247"/>
        <end position="266"/>
    </location>
</feature>
<feature type="transmembrane region" description="Helical" evidence="1">
    <location>
        <begin position="201"/>
        <end position="227"/>
    </location>
</feature>
<evidence type="ECO:0000313" key="5">
    <source>
        <dbReference type="Proteomes" id="UP000595792"/>
    </source>
</evidence>
<reference evidence="4 5" key="1">
    <citation type="submission" date="2020-11" db="EMBL/GenBank/DDBJ databases">
        <title>Closed and high quality bacterial genomes of the OMM12 community.</title>
        <authorList>
            <person name="Marbouty M."/>
            <person name="Lamy-Besnier Q."/>
            <person name="Debarbieux L."/>
            <person name="Koszul R."/>
        </authorList>
    </citation>
    <scope>NUCLEOTIDE SEQUENCE [LARGE SCALE GENOMIC DNA]</scope>
    <source>
        <strain evidence="4 5">YL31</strain>
    </source>
</reference>
<proteinExistence type="predicted"/>
<feature type="transmembrane region" description="Helical" evidence="1">
    <location>
        <begin position="150"/>
        <end position="169"/>
    </location>
</feature>
<keyword evidence="1" id="KW-1133">Transmembrane helix</keyword>
<evidence type="ECO:0000313" key="3">
    <source>
        <dbReference type="EMBL" id="MDB7932803.1"/>
    </source>
</evidence>
<protein>
    <submittedName>
        <fullName evidence="3">YibE/F family protein</fullName>
    </submittedName>
</protein>
<dbReference type="Proteomes" id="UP000595792">
    <property type="component" value="Chromosome"/>
</dbReference>
<dbReference type="AlphaFoldDB" id="A0AAW6CCV8"/>
<dbReference type="EMBL" id="JAQLWV010000008">
    <property type="protein sequence ID" value="MDB7932803.1"/>
    <property type="molecule type" value="Genomic_DNA"/>
</dbReference>
<dbReference type="Proteomes" id="UP001211173">
    <property type="component" value="Unassembled WGS sequence"/>
</dbReference>
<organism evidence="3 6">
    <name type="scientific">Flavonifractor plautii</name>
    <name type="common">Fusobacterium plautii</name>
    <dbReference type="NCBI Taxonomy" id="292800"/>
    <lineage>
        <taxon>Bacteria</taxon>
        <taxon>Bacillati</taxon>
        <taxon>Bacillota</taxon>
        <taxon>Clostridia</taxon>
        <taxon>Eubacteriales</taxon>
        <taxon>Oscillospiraceae</taxon>
        <taxon>Flavonifractor</taxon>
    </lineage>
</organism>
<feature type="transmembrane region" description="Helical" evidence="1">
    <location>
        <begin position="125"/>
        <end position="143"/>
    </location>
</feature>
<evidence type="ECO:0000313" key="6">
    <source>
        <dbReference type="Proteomes" id="UP001211173"/>
    </source>
</evidence>
<reference evidence="3" key="2">
    <citation type="submission" date="2023-01" db="EMBL/GenBank/DDBJ databases">
        <title>Human gut microbiome strain richness.</title>
        <authorList>
            <person name="Chen-Liaw A."/>
        </authorList>
    </citation>
    <scope>NUCLEOTIDE SEQUENCE</scope>
    <source>
        <strain evidence="3">1001287st1_F4_1001285I_161205</strain>
        <strain evidence="2">2225st1_A6_2225SCRN_200828</strain>
    </source>
</reference>
<dbReference type="PANTHER" id="PTHR41771">
    <property type="entry name" value="MEMBRANE PROTEIN-RELATED"/>
    <property type="match status" value="1"/>
</dbReference>
<feature type="transmembrane region" description="Helical" evidence="1">
    <location>
        <begin position="348"/>
        <end position="372"/>
    </location>
</feature>
<dbReference type="PANTHER" id="PTHR41771:SF1">
    <property type="entry name" value="MEMBRANE PROTEIN"/>
    <property type="match status" value="1"/>
</dbReference>
<dbReference type="EMBL" id="JAQLWO010000020">
    <property type="protein sequence ID" value="MDB7907599.1"/>
    <property type="molecule type" value="Genomic_DNA"/>
</dbReference>
<feature type="transmembrane region" description="Helical" evidence="1">
    <location>
        <begin position="310"/>
        <end position="328"/>
    </location>
</feature>
<gene>
    <name evidence="4" type="ORF">I5Q84_01250</name>
    <name evidence="2" type="ORF">PND83_16575</name>
    <name evidence="3" type="ORF">PNE06_06910</name>
</gene>
<evidence type="ECO:0000313" key="4">
    <source>
        <dbReference type="EMBL" id="QQR07664.1"/>
    </source>
</evidence>
<evidence type="ECO:0000256" key="1">
    <source>
        <dbReference type="SAM" id="Phobius"/>
    </source>
</evidence>
<sequence length="379" mass="40018">MLNIKSCFLRWGIPLLLLAAFLAAVFALNRVDKVALVNREGQTFEKGVVVDILQDNLMPDGSRVGEQRVLVRMTTGVRAGQELETTSASGFLFGAGCTVGMKVVVMQSVAGDSTITSIYSQDREWVIYAFAAAYLLVLCLVGGKQGLKGALGLVFTFFCILFVYLPLVYRGWSPFWVAVLICIVTTLVTMYLIGGPTRKTVVAAGGTVAGVVIAGLAATLFSLATGITGWNVSDIESLLTLASTSGIQVGGLLFSGLLISSLGAVMDVAMSIASAIAEIHVQNPALSRRALFRAGMHVGRDMMGTDSNTLILAFAGGSISMLVLDYAYNLPYRQIINSNNIGIAIMQGLSGSFGIVLAVPVTVALAVLLYTWRKAAPAA</sequence>
<feature type="transmembrane region" description="Helical" evidence="1">
    <location>
        <begin position="175"/>
        <end position="194"/>
    </location>
</feature>
<dbReference type="EMBL" id="CP065315">
    <property type="protein sequence ID" value="QQR07664.1"/>
    <property type="molecule type" value="Genomic_DNA"/>
</dbReference>
<dbReference type="Proteomes" id="UP001211006">
    <property type="component" value="Unassembled WGS sequence"/>
</dbReference>
<accession>A0AAW6CCV8</accession>
<name>A0AAW6CCV8_FLAPL</name>
<dbReference type="InterPro" id="IPR012507">
    <property type="entry name" value="YibE_F"/>
</dbReference>